<dbReference type="InterPro" id="IPR057326">
    <property type="entry name" value="KR_dom"/>
</dbReference>
<evidence type="ECO:0000313" key="14">
    <source>
        <dbReference type="Proteomes" id="UP000515561"/>
    </source>
</evidence>
<evidence type="ECO:0000256" key="6">
    <source>
        <dbReference type="ARBA" id="ARBA00022553"/>
    </source>
</evidence>
<evidence type="ECO:0000256" key="5">
    <source>
        <dbReference type="ARBA" id="ARBA00022490"/>
    </source>
</evidence>
<dbReference type="SMART" id="SM00825">
    <property type="entry name" value="PKS_KS"/>
    <property type="match status" value="1"/>
</dbReference>
<dbReference type="Gene3D" id="3.10.129.110">
    <property type="entry name" value="Polyketide synthase dehydratase"/>
    <property type="match status" value="1"/>
</dbReference>
<evidence type="ECO:0000259" key="12">
    <source>
        <dbReference type="PROSITE" id="PS52019"/>
    </source>
</evidence>
<comment type="subcellular location">
    <subcellularLocation>
        <location evidence="2">Cytoplasm</location>
    </subcellularLocation>
</comment>
<dbReference type="PROSITE" id="PS52019">
    <property type="entry name" value="PKS_MFAS_DH"/>
    <property type="match status" value="1"/>
</dbReference>
<dbReference type="Pfam" id="PF00550">
    <property type="entry name" value="PP-binding"/>
    <property type="match status" value="3"/>
</dbReference>
<dbReference type="InterPro" id="IPR050091">
    <property type="entry name" value="PKS_NRPS_Biosynth_Enz"/>
</dbReference>
<dbReference type="SUPFAM" id="SSF53901">
    <property type="entry name" value="Thiolase-like"/>
    <property type="match status" value="1"/>
</dbReference>
<keyword evidence="4" id="KW-0596">Phosphopantetheine</keyword>
<evidence type="ECO:0000259" key="11">
    <source>
        <dbReference type="PROSITE" id="PS52004"/>
    </source>
</evidence>
<dbReference type="Gene3D" id="3.40.50.720">
    <property type="entry name" value="NAD(P)-binding Rossmann-like Domain"/>
    <property type="match status" value="2"/>
</dbReference>
<feature type="region of interest" description="N-terminal hotdog fold" evidence="9">
    <location>
        <begin position="1307"/>
        <end position="1428"/>
    </location>
</feature>
<dbReference type="SUPFAM" id="SSF53474">
    <property type="entry name" value="alpha/beta-Hydrolases"/>
    <property type="match status" value="1"/>
</dbReference>
<dbReference type="Gene3D" id="1.10.1240.100">
    <property type="match status" value="1"/>
</dbReference>
<dbReference type="RefSeq" id="WP_184093606.1">
    <property type="nucleotide sequence ID" value="NZ_AP023367.1"/>
</dbReference>
<dbReference type="SMART" id="SM00826">
    <property type="entry name" value="PKS_DH"/>
    <property type="match status" value="1"/>
</dbReference>
<dbReference type="InterPro" id="IPR020841">
    <property type="entry name" value="PKS_Beta-ketoAc_synthase_dom"/>
</dbReference>
<dbReference type="SMART" id="SM00822">
    <property type="entry name" value="PKS_KR"/>
    <property type="match status" value="2"/>
</dbReference>
<dbReference type="Pfam" id="PF02801">
    <property type="entry name" value="Ketoacyl-synt_C"/>
    <property type="match status" value="1"/>
</dbReference>
<feature type="domain" description="Carrier" evidence="10">
    <location>
        <begin position="2096"/>
        <end position="2169"/>
    </location>
</feature>
<dbReference type="InterPro" id="IPR016039">
    <property type="entry name" value="Thiolase-like"/>
</dbReference>
<accession>A0A6S6R3P5</accession>
<dbReference type="Pfam" id="PF14765">
    <property type="entry name" value="PS-DH"/>
    <property type="match status" value="1"/>
</dbReference>
<protein>
    <submittedName>
        <fullName evidence="13">Uncharacterized protein</fullName>
    </submittedName>
</protein>
<keyword evidence="5" id="KW-0963">Cytoplasm</keyword>
<dbReference type="SMART" id="SM01294">
    <property type="entry name" value="PKS_PP_betabranch"/>
    <property type="match status" value="1"/>
</dbReference>
<keyword evidence="14" id="KW-1185">Reference proteome</keyword>
<dbReference type="PRINTS" id="PR00111">
    <property type="entry name" value="ABHYDROLASE"/>
</dbReference>
<dbReference type="InterPro" id="IPR014031">
    <property type="entry name" value="Ketoacyl_synth_C"/>
</dbReference>
<name>A0A6S6R3P5_9FIRM</name>
<dbReference type="InterPro" id="IPR049900">
    <property type="entry name" value="PKS_mFAS_DH"/>
</dbReference>
<dbReference type="InterPro" id="IPR009081">
    <property type="entry name" value="PP-bd_ACP"/>
</dbReference>
<dbReference type="Gene3D" id="1.10.1200.10">
    <property type="entry name" value="ACP-like"/>
    <property type="match status" value="3"/>
</dbReference>
<dbReference type="CDD" id="cd08953">
    <property type="entry name" value="KR_2_SDR_x"/>
    <property type="match status" value="1"/>
</dbReference>
<dbReference type="InterPro" id="IPR042104">
    <property type="entry name" value="PKS_dehydratase_sf"/>
</dbReference>
<evidence type="ECO:0000313" key="13">
    <source>
        <dbReference type="EMBL" id="BCJ93990.1"/>
    </source>
</evidence>
<evidence type="ECO:0000256" key="2">
    <source>
        <dbReference type="ARBA" id="ARBA00004496"/>
    </source>
</evidence>
<sequence length="2602" mass="293281">MSEDNLKGMDKFNINLYEEEWMVQSPNTGQSIKAEDTVLIFGQTDTLIYNNKSTAENSITVYKGTQFTYKNDKEYEIEPDKYEDYINLIEEIGRNGFLVNTIIFDWIVEDMEGYYAGIDNITKGQGSVYDFINTPLAKGIYRLFYLIKGLIQTKWKAIARILIINEKKEEIPNPFYEIIANYGKSLRFILPEVKITTIHIHDRVQLTDAINNELRNTEQELEVFYSKNKRYVRNYKKWSVSDEKNKQAANVPIKEGSVFLITGGAGKLGRLFATFLGKEFKAKVVLVGRSELDYEKETSIRELELAGIQVIYCKADVTDKAQMEQVILHTKNRFGEIHGVIHAAGIVSNQLLPQKEYVDFKETLQVKMLGTIVLDEVTKKEPLSHFILFSSTASILGDFGQCDYSLGNRFLDCYKELRKVLQRNGLHRGKTITINWPLWEEGGMHQEKETETLYLKTSGLGYLQNDSGLRAFGQILALQKEQAIVFYGKERNITNLLRCKDNSSNIPEEEKCSTSLQPMEQKGTLKAFVEQDLRAMSAEILKVKVEEIEYDINFGEFGFDSISLKIFVKKIGEQYKVEISPAVFFSANTVRSLTDYLLERFSNELEQYYLQSELLIKEVKKSSLQADLIREEIKIANATKKNKSSKAGTIPGRRGALEPFKKHLKSLNNYTDTSTERAENHREPIAIIGMEGVFPGSKDVNQFWDNIRHARDLITEIPKSRWDWRAYYSENRLSKNKSNSKCGGFIDDVDKFDASFFNISPMEAELMDPQQRLLLQSVWKAVEDAGYKASELSGRQIGVYMGVQFNDYQELLQESEELKPQIVTGNAHALLANRISYFMNFNGPSEAIDTACSGSLIAIHNAVKSIQRGESEMAVAGGVSLMLSPRTFLSASKLGVLSVDNRCKTFDADANGYVRGEGIGVILLKPLKQAIRDGDNIYAVIRGSAQNHGGRANSLTAPNADSQAGVISAAYKDAGITPDTVTYIEAHGTGTELGDPVEIEGLKKGFREGNKAKESIVSNPRCGLGSVKPNIGHLEPAAGVAGIIKVIMAMKNEEIPPSIHFKKLNPYIHLEDTPFYIVQKAQIWNRLTDKEGKEIPRRAGVSSFGFGGANAHIVLEEYKETKRQEREKQEGERQEQIIILSAKNEENLKQYAKDLLEFLKGTSLTGTCDSFDRIAYTLQSGREAMNERLAVIAGDLAELRYLLQEYIKGKNHPNLLCNNAKNTQNSLELLYDDEDASGMIEQWISKRKFLRLAKLWTSGYEINWKLFYKDRPVGRISLPTYPFTKQRYWFAEGSKSLNSARTNIQTLDTLIDKTEYLRSFHGELVFSKVLSKEDTIVKEHVIKGQSIFPGVGYLEMAFQAAALIYNSRELKISRLFWLNPLIVSNAKVKLNICLKKAEDHVVFEVKEDTASGSTVYAKGEIRQKAGGYEREHISIQNIKDRCSRVIKGEELYTYYQKDGIDYGDYFRGIEEVYVNTTEALGRIRIPAGSGPDLHTYTLHPTLLDSALQIISCIAGSEGRINLPFTVGYFEIIKPLEVSMYSYAKEDGSNSYEVSLMNDEGEICAKFHKYVLKELRERVPPLYYQPQWRLSPVSNELLSQKNSEAELSSKEAALIIYTKTGEKLADLLAKKHKKAVRILLGEKNSRKVKDLWEVKYDDPTALSDTIAKVKEKYSIYFLGGITQENGETHTLLEIQKNQEYGVINLFRLVKALEKNTLYKTSLTLKVITNNVYSLEDSKVIFPDSSSIHGFVKSLAKEYPGYKISSVDIDLAEPENLNILDAFSLEKLEQVLISAITEPHNSNGETVVYRNNNRYEGVIKEIQMPPVTKSVFKDKGVYIIVGGAGGVGLILSRYLARTVKARLFLIGRSPYSDSKNKYFKEIEELGGTVTYYQADVTDFLSMEAAMSKVKAIYGEKINGVFHSAIVPADKMIHNMEEEEFRAAFDPKVYGSVVLHSLLKEENLDFFAFFSSTSSQVGMPGQSNYVSGLNFKDNFAAYINRRTSYPVKVFNWGYLGIGSSAEEEFRSKMKRIGIHSIGEQESMEIVERVLANTVNQVFLLKAENRVLKQMGIIQDKSSAISAAKELTIAAADSVVDVKVWLGAYLKNILTDILKCDRDSIDNETDFADFGVDSILSFQIHAEIEKSFGDLPATLFLNNSNINELVTYFLENYGETVSVLYGKSSMNQKLAESIVISNERDEQIQGMDNNLSVVFTAQERQERICNYIRDRIANTLKCDADSIGFEESFKEYGIDSILGFQLYGDIEASFGDIPTTLFLEYDTIRDLVAYLIQNKGAEIDKFIQDERLGIDMAKQIVTSKPAREELKLTDLIKTKSAVIELPIELDTFLVEIDSDTKMEVSMKGSGEPVLIIPGLAVTSIICSYQFIELSLKYQVIGINLPGHGRSDGIEDLSFKGISKVLVKVLDKLHIHQPIHVVGGSYGGIIAQNIALAYTDRVKSLTLIGSITATKFEGIAQIFSFTEAVSKDFEAVKLKAVSEDVLENMDYYFEIYKHSQSTNSPLLLKYLELMKIKMTTREVLELIQVPTLILVGAIDTVVEPEESKLIHSKVKNSRYVEIADGGHFIHLTHHEKVSNAILDFLQTYETL</sequence>
<evidence type="ECO:0000256" key="9">
    <source>
        <dbReference type="PROSITE-ProRule" id="PRU01363"/>
    </source>
</evidence>
<keyword evidence="6" id="KW-0597">Phosphoprotein</keyword>
<dbReference type="SMART" id="SM00823">
    <property type="entry name" value="PKS_PP"/>
    <property type="match status" value="3"/>
</dbReference>
<proteinExistence type="predicted"/>
<dbReference type="InterPro" id="IPR036736">
    <property type="entry name" value="ACP-like_sf"/>
</dbReference>
<dbReference type="InterPro" id="IPR049490">
    <property type="entry name" value="C883_1060-like_KR_N"/>
</dbReference>
<dbReference type="Pfam" id="PF00561">
    <property type="entry name" value="Abhydrolase_1"/>
    <property type="match status" value="1"/>
</dbReference>
<evidence type="ECO:0000256" key="1">
    <source>
        <dbReference type="ARBA" id="ARBA00003299"/>
    </source>
</evidence>
<dbReference type="InterPro" id="IPR049551">
    <property type="entry name" value="PKS_DH_C"/>
</dbReference>
<feature type="domain" description="PKS/mFAS DH" evidence="12">
    <location>
        <begin position="1307"/>
        <end position="1580"/>
    </location>
</feature>
<organism evidence="13 14">
    <name type="scientific">Anaerocolumna cellulosilytica</name>
    <dbReference type="NCBI Taxonomy" id="433286"/>
    <lineage>
        <taxon>Bacteria</taxon>
        <taxon>Bacillati</taxon>
        <taxon>Bacillota</taxon>
        <taxon>Clostridia</taxon>
        <taxon>Lachnospirales</taxon>
        <taxon>Lachnospiraceae</taxon>
        <taxon>Anaerocolumna</taxon>
    </lineage>
</organism>
<dbReference type="InterPro" id="IPR020806">
    <property type="entry name" value="PKS_PP-bd"/>
</dbReference>
<evidence type="ECO:0000256" key="4">
    <source>
        <dbReference type="ARBA" id="ARBA00022450"/>
    </source>
</evidence>
<dbReference type="InterPro" id="IPR000073">
    <property type="entry name" value="AB_hydrolase_1"/>
</dbReference>
<evidence type="ECO:0000256" key="7">
    <source>
        <dbReference type="ARBA" id="ARBA00022679"/>
    </source>
</evidence>
<evidence type="ECO:0000256" key="3">
    <source>
        <dbReference type="ARBA" id="ARBA00004789"/>
    </source>
</evidence>
<feature type="active site" description="Proton donor; for dehydratase activity" evidence="9">
    <location>
        <position position="1504"/>
    </location>
</feature>
<dbReference type="Proteomes" id="UP000515561">
    <property type="component" value="Chromosome"/>
</dbReference>
<dbReference type="InterPro" id="IPR013968">
    <property type="entry name" value="PKS_KR"/>
</dbReference>
<dbReference type="PROSITE" id="PS52004">
    <property type="entry name" value="KS3_2"/>
    <property type="match status" value="1"/>
</dbReference>
<keyword evidence="8" id="KW-0677">Repeat</keyword>
<dbReference type="PANTHER" id="PTHR43775:SF37">
    <property type="entry name" value="SI:DKEY-61P9.11"/>
    <property type="match status" value="1"/>
</dbReference>
<dbReference type="PROSITE" id="PS50075">
    <property type="entry name" value="CARRIER"/>
    <property type="match status" value="3"/>
</dbReference>
<dbReference type="KEGG" id="acel:acsn021_15590"/>
<dbReference type="GO" id="GO:0006633">
    <property type="term" value="P:fatty acid biosynthetic process"/>
    <property type="evidence" value="ECO:0007669"/>
    <property type="project" value="TreeGrafter"/>
</dbReference>
<dbReference type="Pfam" id="PF00109">
    <property type="entry name" value="ketoacyl-synt"/>
    <property type="match status" value="1"/>
</dbReference>
<feature type="domain" description="Carrier" evidence="10">
    <location>
        <begin position="527"/>
        <end position="601"/>
    </location>
</feature>
<dbReference type="Gene3D" id="3.40.47.10">
    <property type="match status" value="1"/>
</dbReference>
<dbReference type="Pfam" id="PF21394">
    <property type="entry name" value="Beta-ketacyl_N"/>
    <property type="match status" value="2"/>
</dbReference>
<comment type="pathway">
    <text evidence="3">Antibiotic biosynthesis; bacillaene biosynthesis.</text>
</comment>
<feature type="domain" description="Ketosynthase family 3 (KS3)" evidence="11">
    <location>
        <begin position="682"/>
        <end position="1117"/>
    </location>
</feature>
<evidence type="ECO:0000259" key="10">
    <source>
        <dbReference type="PROSITE" id="PS50075"/>
    </source>
</evidence>
<dbReference type="InterPro" id="IPR014030">
    <property type="entry name" value="Ketoacyl_synth_N"/>
</dbReference>
<dbReference type="InterPro" id="IPR020807">
    <property type="entry name" value="PKS_DH"/>
</dbReference>
<dbReference type="InterPro" id="IPR036291">
    <property type="entry name" value="NAD(P)-bd_dom_sf"/>
</dbReference>
<gene>
    <name evidence="13" type="ORF">acsn021_15590</name>
</gene>
<dbReference type="InterPro" id="IPR054514">
    <property type="entry name" value="RhiE-like_linker"/>
</dbReference>
<feature type="domain" description="Carrier" evidence="10">
    <location>
        <begin position="2218"/>
        <end position="2291"/>
    </location>
</feature>
<dbReference type="GO" id="GO:0004312">
    <property type="term" value="F:fatty acid synthase activity"/>
    <property type="evidence" value="ECO:0007669"/>
    <property type="project" value="TreeGrafter"/>
</dbReference>
<dbReference type="SUPFAM" id="SSF47336">
    <property type="entry name" value="ACP-like"/>
    <property type="match status" value="3"/>
</dbReference>
<dbReference type="SUPFAM" id="SSF51735">
    <property type="entry name" value="NAD(P)-binding Rossmann-fold domains"/>
    <property type="match status" value="3"/>
</dbReference>
<dbReference type="PANTHER" id="PTHR43775">
    <property type="entry name" value="FATTY ACID SYNTHASE"/>
    <property type="match status" value="1"/>
</dbReference>
<feature type="active site" description="Proton acceptor; for dehydratase activity" evidence="9">
    <location>
        <position position="1340"/>
    </location>
</feature>
<dbReference type="GO" id="GO:0005737">
    <property type="term" value="C:cytoplasm"/>
    <property type="evidence" value="ECO:0007669"/>
    <property type="project" value="UniProtKB-SubCell"/>
</dbReference>
<dbReference type="InterPro" id="IPR049552">
    <property type="entry name" value="PKS_DH_N"/>
</dbReference>
<reference evidence="13 14" key="1">
    <citation type="journal article" date="2016" name="Int. J. Syst. Evol. Microbiol.">
        <title>Descriptions of Anaerotaenia torta gen. nov., sp. nov. and Anaerocolumna cellulosilytica gen. nov., sp. nov. isolated from a methanogenic reactor of cattle waste.</title>
        <authorList>
            <person name="Uek A."/>
            <person name="Ohtaki Y."/>
            <person name="Kaku N."/>
            <person name="Ueki K."/>
        </authorList>
    </citation>
    <scope>NUCLEOTIDE SEQUENCE [LARGE SCALE GENOMIC DNA]</scope>
    <source>
        <strain evidence="13 14">SN021</strain>
    </source>
</reference>
<evidence type="ECO:0000256" key="8">
    <source>
        <dbReference type="ARBA" id="ARBA00022737"/>
    </source>
</evidence>
<feature type="region of interest" description="C-terminal hotdog fold" evidence="9">
    <location>
        <begin position="1443"/>
        <end position="1580"/>
    </location>
</feature>
<dbReference type="CDD" id="cd00833">
    <property type="entry name" value="PKS"/>
    <property type="match status" value="1"/>
</dbReference>
<comment type="function">
    <text evidence="1">Involved in some intermediate steps for the synthesis of the antibiotic polyketide bacillaene which is involved in secondary metabolism.</text>
</comment>
<dbReference type="GO" id="GO:0031177">
    <property type="term" value="F:phosphopantetheine binding"/>
    <property type="evidence" value="ECO:0007669"/>
    <property type="project" value="InterPro"/>
</dbReference>
<dbReference type="EMBL" id="AP023367">
    <property type="protein sequence ID" value="BCJ93990.1"/>
    <property type="molecule type" value="Genomic_DNA"/>
</dbReference>
<keyword evidence="7" id="KW-0808">Transferase</keyword>
<dbReference type="FunFam" id="3.40.47.10:FF:000019">
    <property type="entry name" value="Polyketide synthase type I"/>
    <property type="match status" value="1"/>
</dbReference>
<dbReference type="Pfam" id="PF08659">
    <property type="entry name" value="KR"/>
    <property type="match status" value="2"/>
</dbReference>
<dbReference type="InterPro" id="IPR029058">
    <property type="entry name" value="AB_hydrolase_fold"/>
</dbReference>
<dbReference type="Gene3D" id="3.40.50.1820">
    <property type="entry name" value="alpha/beta hydrolase"/>
    <property type="match status" value="1"/>
</dbReference>
<dbReference type="Pfam" id="PF21089">
    <property type="entry name" value="PKS_DH_N"/>
    <property type="match status" value="1"/>
</dbReference>
<dbReference type="Pfam" id="PF22336">
    <property type="entry name" value="RhiE-like_linker"/>
    <property type="match status" value="1"/>
</dbReference>